<dbReference type="PANTHER" id="PTHR46233:SF3">
    <property type="entry name" value="HYDROXYACYLGLUTATHIONE HYDROLASE GLOC"/>
    <property type="match status" value="1"/>
</dbReference>
<protein>
    <submittedName>
        <fullName evidence="6">Metallo-beta-lactamase domain protein</fullName>
    </submittedName>
</protein>
<dbReference type="PATRIC" id="fig|1115809.3.peg.1156"/>
<dbReference type="CDD" id="cd06262">
    <property type="entry name" value="metallo-hydrolase-like_MBL-fold"/>
    <property type="match status" value="1"/>
</dbReference>
<dbReference type="AlphaFoldDB" id="U2P714"/>
<keyword evidence="4" id="KW-0862">Zinc</keyword>
<dbReference type="InterPro" id="IPR036866">
    <property type="entry name" value="RibonucZ/Hydroxyglut_hydro"/>
</dbReference>
<dbReference type="PANTHER" id="PTHR46233">
    <property type="entry name" value="HYDROXYACYLGLUTATHIONE HYDROLASE GLOC"/>
    <property type="match status" value="1"/>
</dbReference>
<evidence type="ECO:0000313" key="6">
    <source>
        <dbReference type="EMBL" id="ERK39474.1"/>
    </source>
</evidence>
<dbReference type="GO" id="GO:0046872">
    <property type="term" value="F:metal ion binding"/>
    <property type="evidence" value="ECO:0007669"/>
    <property type="project" value="UniProtKB-KW"/>
</dbReference>
<comment type="caution">
    <text evidence="6">The sequence shown here is derived from an EMBL/GenBank/DDBJ whole genome shotgun (WGS) entry which is preliminary data.</text>
</comment>
<keyword evidence="7" id="KW-1185">Reference proteome</keyword>
<evidence type="ECO:0000256" key="1">
    <source>
        <dbReference type="ARBA" id="ARBA00001947"/>
    </source>
</evidence>
<accession>U2P714</accession>
<comment type="cofactor">
    <cofactor evidence="1">
        <name>Zn(2+)</name>
        <dbReference type="ChEBI" id="CHEBI:29105"/>
    </cofactor>
</comment>
<dbReference type="GO" id="GO:0016787">
    <property type="term" value="F:hydrolase activity"/>
    <property type="evidence" value="ECO:0007669"/>
    <property type="project" value="UniProtKB-KW"/>
</dbReference>
<organism evidence="6 7">
    <name type="scientific">Segatella baroniae F0067</name>
    <dbReference type="NCBI Taxonomy" id="1115809"/>
    <lineage>
        <taxon>Bacteria</taxon>
        <taxon>Pseudomonadati</taxon>
        <taxon>Bacteroidota</taxon>
        <taxon>Bacteroidia</taxon>
        <taxon>Bacteroidales</taxon>
        <taxon>Prevotellaceae</taxon>
        <taxon>Segatella</taxon>
    </lineage>
</organism>
<proteinExistence type="predicted"/>
<name>U2P714_9BACT</name>
<sequence>MITVKTFVCNMLQENCYVVSDETGCAAIIDCGAFHPEERQAVVNYIKDNDLHPLYLLATHGHLDHNFGNNTVFEQFGLRPCVSAKDGHLMDTLKRQAHKFYNMEIPYDFPQVQRHLENYETLKLGNHEIQVIETPGHSKGSVCYYIASEHLLFSGDTLFRHSIGRTDFAEGSMFMIINSLRQLAQLPDNVKVLPGHGGETTIGEELAHNPYMGR</sequence>
<dbReference type="InterPro" id="IPR051453">
    <property type="entry name" value="MBL_Glyoxalase_II"/>
</dbReference>
<dbReference type="SUPFAM" id="SSF56281">
    <property type="entry name" value="Metallo-hydrolase/oxidoreductase"/>
    <property type="match status" value="1"/>
</dbReference>
<gene>
    <name evidence="6" type="ORF">HMPREF9135_2424</name>
</gene>
<evidence type="ECO:0000259" key="5">
    <source>
        <dbReference type="SMART" id="SM00849"/>
    </source>
</evidence>
<evidence type="ECO:0000256" key="4">
    <source>
        <dbReference type="ARBA" id="ARBA00022833"/>
    </source>
</evidence>
<dbReference type="SMART" id="SM00849">
    <property type="entry name" value="Lactamase_B"/>
    <property type="match status" value="1"/>
</dbReference>
<feature type="domain" description="Metallo-beta-lactamase" evidence="5">
    <location>
        <begin position="13"/>
        <end position="196"/>
    </location>
</feature>
<evidence type="ECO:0000256" key="3">
    <source>
        <dbReference type="ARBA" id="ARBA00022801"/>
    </source>
</evidence>
<dbReference type="EMBL" id="AWEY01000019">
    <property type="protein sequence ID" value="ERK39474.1"/>
    <property type="molecule type" value="Genomic_DNA"/>
</dbReference>
<dbReference type="Proteomes" id="UP000016648">
    <property type="component" value="Unassembled WGS sequence"/>
</dbReference>
<keyword evidence="2" id="KW-0479">Metal-binding</keyword>
<dbReference type="RefSeq" id="WP_021589498.1">
    <property type="nucleotide sequence ID" value="NZ_AWEY01000019.1"/>
</dbReference>
<evidence type="ECO:0000256" key="2">
    <source>
        <dbReference type="ARBA" id="ARBA00022723"/>
    </source>
</evidence>
<dbReference type="Pfam" id="PF00753">
    <property type="entry name" value="Lactamase_B"/>
    <property type="match status" value="1"/>
</dbReference>
<evidence type="ECO:0000313" key="7">
    <source>
        <dbReference type="Proteomes" id="UP000016648"/>
    </source>
</evidence>
<dbReference type="Gene3D" id="3.60.15.10">
    <property type="entry name" value="Ribonuclease Z/Hydroxyacylglutathione hydrolase-like"/>
    <property type="match status" value="1"/>
</dbReference>
<dbReference type="InterPro" id="IPR001279">
    <property type="entry name" value="Metallo-B-lactamas"/>
</dbReference>
<keyword evidence="3" id="KW-0378">Hydrolase</keyword>
<reference evidence="6 7" key="1">
    <citation type="submission" date="2013-08" db="EMBL/GenBank/DDBJ databases">
        <authorList>
            <person name="Durkin A.S."/>
            <person name="Haft D.R."/>
            <person name="McCorrison J."/>
            <person name="Torralba M."/>
            <person name="Gillis M."/>
            <person name="Haft D.H."/>
            <person name="Methe B."/>
            <person name="Sutton G."/>
            <person name="Nelson K.E."/>
        </authorList>
    </citation>
    <scope>NUCLEOTIDE SEQUENCE [LARGE SCALE GENOMIC DNA]</scope>
    <source>
        <strain evidence="6 7">F0067</strain>
    </source>
</reference>